<feature type="domain" description="Glycosyltransferase RgtA/B/C/D-like" evidence="9">
    <location>
        <begin position="102"/>
        <end position="260"/>
    </location>
</feature>
<evidence type="ECO:0000256" key="1">
    <source>
        <dbReference type="ARBA" id="ARBA00004651"/>
    </source>
</evidence>
<evidence type="ECO:0000313" key="10">
    <source>
        <dbReference type="EMBL" id="ROR80854.1"/>
    </source>
</evidence>
<evidence type="ECO:0000313" key="11">
    <source>
        <dbReference type="Proteomes" id="UP000266915"/>
    </source>
</evidence>
<reference evidence="10 11" key="1">
    <citation type="submission" date="2018-11" db="EMBL/GenBank/DDBJ databases">
        <title>Sequencing the genomes of 1000 actinobacteria strains.</title>
        <authorList>
            <person name="Klenk H.-P."/>
        </authorList>
    </citation>
    <scope>NUCLEOTIDE SEQUENCE [LARGE SCALE GENOMIC DNA]</scope>
    <source>
        <strain evidence="10 11">DSM 14012</strain>
    </source>
</reference>
<evidence type="ECO:0000256" key="6">
    <source>
        <dbReference type="ARBA" id="ARBA00022989"/>
    </source>
</evidence>
<dbReference type="EMBL" id="RKHL01000001">
    <property type="protein sequence ID" value="ROR80854.1"/>
    <property type="molecule type" value="Genomic_DNA"/>
</dbReference>
<dbReference type="InterPro" id="IPR038731">
    <property type="entry name" value="RgtA/B/C-like"/>
</dbReference>
<comment type="subcellular location">
    <subcellularLocation>
        <location evidence="1">Cell membrane</location>
        <topology evidence="1">Multi-pass membrane protein</topology>
    </subcellularLocation>
</comment>
<evidence type="ECO:0000259" key="9">
    <source>
        <dbReference type="Pfam" id="PF13231"/>
    </source>
</evidence>
<feature type="transmembrane region" description="Helical" evidence="8">
    <location>
        <begin position="361"/>
        <end position="381"/>
    </location>
</feature>
<dbReference type="Proteomes" id="UP000266915">
    <property type="component" value="Unassembled WGS sequence"/>
</dbReference>
<feature type="transmembrane region" description="Helical" evidence="8">
    <location>
        <begin position="311"/>
        <end position="333"/>
    </location>
</feature>
<sequence length="676" mass="72869">MTGILERPAAPGRPELHLEGDRLGWLTSGPPAQRGPGVVRRWFSRHGRTLAFLLPVLAIAAVVQAMNLGGSPQRIDDEGTYTAQAWSVLKLGELAHYTYWYDHPPLGWLQIAAYTGLTGAFDRYDIAVVAAREAMLVATLIAVVLVWVLARRLHLSRAMAAVAALVFAISPLAVQFHRTVYLDNVAVPWLLGAFILATSRKHQLVGFAGSAAAFGIAVLSKETFLLALPFLAWTMWRAARKETRRYTLPVAATIVVVIGFTYVLFAAIKGELIPGPDRVSLLGGVFFQLGSRVASGSLFDPESLSAKTLSMWWQLDAALLVTGAVAAVAGLFISRLRVIAVMTVFLGLFMLRPGGYLPVPYVIMLLPFMTILIMGVTGAAIHRFRRRSTVEAGAPRRRLLGGRAAGAVWVAAVLAAAVVAVPNTATQLRGFLLADLDKPVRQAQQWVQTNVPKESRVIVDDAMWVDLVESGFDRDNVIWYYKMDTDSAVQAKSPNGWRDADYIVTTDSMRTFPTTFPEVKGAIDNSELVATFGSGTQAVEVRRIDADGLDAAAEQAAGRTAARAALGAQLLLNPSLSVSAEAAQTLSDGQLDSRALLALGQVLATTPVRLESTPVLDGETGDVRRTMVLRTGTEAGDSRLADSIRSIQGDYAADRVEQTSAGVRVTYSVVEPDVVR</sequence>
<feature type="transmembrane region" description="Helical" evidence="8">
    <location>
        <begin position="338"/>
        <end position="355"/>
    </location>
</feature>
<gene>
    <name evidence="10" type="ORF">EDD42_0901</name>
</gene>
<feature type="transmembrane region" description="Helical" evidence="8">
    <location>
        <begin position="126"/>
        <end position="148"/>
    </location>
</feature>
<proteinExistence type="predicted"/>
<evidence type="ECO:0000256" key="8">
    <source>
        <dbReference type="SAM" id="Phobius"/>
    </source>
</evidence>
<dbReference type="AlphaFoldDB" id="A0A3N2C0L1"/>
<keyword evidence="4 10" id="KW-0808">Transferase</keyword>
<accession>A0A3N2C0L1</accession>
<protein>
    <submittedName>
        <fullName evidence="10">4-amino-4-deoxy-L-arabinose transferase-like glycosyltransferase</fullName>
    </submittedName>
</protein>
<dbReference type="PANTHER" id="PTHR33908">
    <property type="entry name" value="MANNOSYLTRANSFERASE YKCB-RELATED"/>
    <property type="match status" value="1"/>
</dbReference>
<comment type="caution">
    <text evidence="10">The sequence shown here is derived from an EMBL/GenBank/DDBJ whole genome shotgun (WGS) entry which is preliminary data.</text>
</comment>
<dbReference type="GO" id="GO:0016763">
    <property type="term" value="F:pentosyltransferase activity"/>
    <property type="evidence" value="ECO:0007669"/>
    <property type="project" value="TreeGrafter"/>
</dbReference>
<dbReference type="GO" id="GO:0005886">
    <property type="term" value="C:plasma membrane"/>
    <property type="evidence" value="ECO:0007669"/>
    <property type="project" value="UniProtKB-SubCell"/>
</dbReference>
<evidence type="ECO:0000256" key="7">
    <source>
        <dbReference type="ARBA" id="ARBA00023136"/>
    </source>
</evidence>
<evidence type="ECO:0000256" key="3">
    <source>
        <dbReference type="ARBA" id="ARBA00022676"/>
    </source>
</evidence>
<dbReference type="Pfam" id="PF13231">
    <property type="entry name" value="PMT_2"/>
    <property type="match status" value="1"/>
</dbReference>
<feature type="transmembrane region" description="Helical" evidence="8">
    <location>
        <begin position="402"/>
        <end position="421"/>
    </location>
</feature>
<feature type="transmembrane region" description="Helical" evidence="8">
    <location>
        <begin position="155"/>
        <end position="174"/>
    </location>
</feature>
<evidence type="ECO:0000256" key="2">
    <source>
        <dbReference type="ARBA" id="ARBA00022475"/>
    </source>
</evidence>
<evidence type="ECO:0000256" key="4">
    <source>
        <dbReference type="ARBA" id="ARBA00022679"/>
    </source>
</evidence>
<dbReference type="RefSeq" id="WP_085510194.1">
    <property type="nucleotide sequence ID" value="NZ_FXAP01000001.1"/>
</dbReference>
<keyword evidence="11" id="KW-1185">Reference proteome</keyword>
<feature type="transmembrane region" description="Helical" evidence="8">
    <location>
        <begin position="50"/>
        <end position="69"/>
    </location>
</feature>
<feature type="transmembrane region" description="Helical" evidence="8">
    <location>
        <begin position="211"/>
        <end position="236"/>
    </location>
</feature>
<evidence type="ECO:0000256" key="5">
    <source>
        <dbReference type="ARBA" id="ARBA00022692"/>
    </source>
</evidence>
<keyword evidence="5 8" id="KW-0812">Transmembrane</keyword>
<keyword evidence="6 8" id="KW-1133">Transmembrane helix</keyword>
<name>A0A3N2C0L1_9MICO</name>
<keyword evidence="7 8" id="KW-0472">Membrane</keyword>
<keyword evidence="3" id="KW-0328">Glycosyltransferase</keyword>
<keyword evidence="2" id="KW-1003">Cell membrane</keyword>
<organism evidence="10 11">
    <name type="scientific">Plantibacter flavus</name>
    <dbReference type="NCBI Taxonomy" id="150123"/>
    <lineage>
        <taxon>Bacteria</taxon>
        <taxon>Bacillati</taxon>
        <taxon>Actinomycetota</taxon>
        <taxon>Actinomycetes</taxon>
        <taxon>Micrococcales</taxon>
        <taxon>Microbacteriaceae</taxon>
        <taxon>Plantibacter</taxon>
    </lineage>
</organism>
<dbReference type="GO" id="GO:0009103">
    <property type="term" value="P:lipopolysaccharide biosynthetic process"/>
    <property type="evidence" value="ECO:0007669"/>
    <property type="project" value="UniProtKB-ARBA"/>
</dbReference>
<feature type="transmembrane region" description="Helical" evidence="8">
    <location>
        <begin position="248"/>
        <end position="267"/>
    </location>
</feature>
<dbReference type="InterPro" id="IPR050297">
    <property type="entry name" value="LipidA_mod_glycosyltrf_83"/>
</dbReference>
<dbReference type="PANTHER" id="PTHR33908:SF11">
    <property type="entry name" value="MEMBRANE PROTEIN"/>
    <property type="match status" value="1"/>
</dbReference>